<keyword evidence="1" id="KW-1133">Transmembrane helix</keyword>
<evidence type="ECO:0000256" key="1">
    <source>
        <dbReference type="SAM" id="Phobius"/>
    </source>
</evidence>
<reference evidence="2" key="1">
    <citation type="submission" date="2016-12" db="EMBL/GenBank/DDBJ databases">
        <authorList>
            <person name="Moulin L."/>
        </authorList>
    </citation>
    <scope>NUCLEOTIDE SEQUENCE [LARGE SCALE GENOMIC DNA]</scope>
    <source>
        <strain evidence="2">STM 7183</strain>
    </source>
</reference>
<protein>
    <recommendedName>
        <fullName evidence="4">Transmembrane protein</fullName>
    </recommendedName>
</protein>
<gene>
    <name evidence="2" type="ORF">BN2476_470067</name>
</gene>
<organism evidence="2 3">
    <name type="scientific">Paraburkholderia piptadeniae</name>
    <dbReference type="NCBI Taxonomy" id="1701573"/>
    <lineage>
        <taxon>Bacteria</taxon>
        <taxon>Pseudomonadati</taxon>
        <taxon>Pseudomonadota</taxon>
        <taxon>Betaproteobacteria</taxon>
        <taxon>Burkholderiales</taxon>
        <taxon>Burkholderiaceae</taxon>
        <taxon>Paraburkholderia</taxon>
    </lineage>
</organism>
<evidence type="ECO:0000313" key="3">
    <source>
        <dbReference type="Proteomes" id="UP000195569"/>
    </source>
</evidence>
<sequence length="134" mass="14469">MRVLQPLSKVEAGVANFPRLELLCRLFLGLFVGFFCVTAALFVRYVVSANPLPQVAVLQSKSASQAASGRAPAVPFLSASQHQPATPSQNTEERTLIASSTSTIVTFIAAAVTNFLSWWKDRAKASRSKQDASR</sequence>
<dbReference type="EMBL" id="CYGY02000047">
    <property type="protein sequence ID" value="SIT45591.1"/>
    <property type="molecule type" value="Genomic_DNA"/>
</dbReference>
<evidence type="ECO:0000313" key="2">
    <source>
        <dbReference type="EMBL" id="SIT45591.1"/>
    </source>
</evidence>
<dbReference type="AlphaFoldDB" id="A0A1N7SE05"/>
<dbReference type="Proteomes" id="UP000195569">
    <property type="component" value="Unassembled WGS sequence"/>
</dbReference>
<keyword evidence="1" id="KW-0812">Transmembrane</keyword>
<evidence type="ECO:0008006" key="4">
    <source>
        <dbReference type="Google" id="ProtNLM"/>
    </source>
</evidence>
<keyword evidence="1" id="KW-0472">Membrane</keyword>
<name>A0A1N7SE05_9BURK</name>
<feature type="transmembrane region" description="Helical" evidence="1">
    <location>
        <begin position="96"/>
        <end position="119"/>
    </location>
</feature>
<keyword evidence="3" id="KW-1185">Reference proteome</keyword>
<accession>A0A1N7SE05</accession>
<feature type="transmembrane region" description="Helical" evidence="1">
    <location>
        <begin position="26"/>
        <end position="47"/>
    </location>
</feature>
<comment type="caution">
    <text evidence="2">The sequence shown here is derived from an EMBL/GenBank/DDBJ whole genome shotgun (WGS) entry which is preliminary data.</text>
</comment>
<proteinExistence type="predicted"/>